<protein>
    <submittedName>
        <fullName evidence="1">Uncharacterized protein</fullName>
    </submittedName>
</protein>
<reference evidence="1" key="1">
    <citation type="submission" date="2021-02" db="EMBL/GenBank/DDBJ databases">
        <authorList>
            <person name="Nowell W R."/>
        </authorList>
    </citation>
    <scope>NUCLEOTIDE SEQUENCE</scope>
</reference>
<sequence length="76" mass="8974">IQFHVRIMELTLNNEINLPLRLRVCPDQTPIDKFDFCPKRHYHLEEISSDENGHNNDSVLIPVAHYTKVNAFNCWL</sequence>
<name>A0A8S2XJS5_9BILA</name>
<dbReference type="Proteomes" id="UP000681720">
    <property type="component" value="Unassembled WGS sequence"/>
</dbReference>
<comment type="caution">
    <text evidence="1">The sequence shown here is derived from an EMBL/GenBank/DDBJ whole genome shotgun (WGS) entry which is preliminary data.</text>
</comment>
<organism evidence="1 2">
    <name type="scientific">Rotaria magnacalcarata</name>
    <dbReference type="NCBI Taxonomy" id="392030"/>
    <lineage>
        <taxon>Eukaryota</taxon>
        <taxon>Metazoa</taxon>
        <taxon>Spiralia</taxon>
        <taxon>Gnathifera</taxon>
        <taxon>Rotifera</taxon>
        <taxon>Eurotatoria</taxon>
        <taxon>Bdelloidea</taxon>
        <taxon>Philodinida</taxon>
        <taxon>Philodinidae</taxon>
        <taxon>Rotaria</taxon>
    </lineage>
</organism>
<proteinExistence type="predicted"/>
<evidence type="ECO:0000313" key="1">
    <source>
        <dbReference type="EMBL" id="CAF4502393.1"/>
    </source>
</evidence>
<dbReference type="EMBL" id="CAJOBJ010081320">
    <property type="protein sequence ID" value="CAF4502393.1"/>
    <property type="molecule type" value="Genomic_DNA"/>
</dbReference>
<dbReference type="AlphaFoldDB" id="A0A8S2XJS5"/>
<gene>
    <name evidence="1" type="ORF">GIL414_LOCUS34778</name>
</gene>
<evidence type="ECO:0000313" key="2">
    <source>
        <dbReference type="Proteomes" id="UP000681720"/>
    </source>
</evidence>
<accession>A0A8S2XJS5</accession>
<feature type="non-terminal residue" evidence="1">
    <location>
        <position position="1"/>
    </location>
</feature>